<comment type="caution">
    <text evidence="1">The sequence shown here is derived from an EMBL/GenBank/DDBJ whole genome shotgun (WGS) entry which is preliminary data.</text>
</comment>
<accession>A0ACC0UBX4</accession>
<evidence type="ECO:0000313" key="1">
    <source>
        <dbReference type="EMBL" id="KAI9508741.1"/>
    </source>
</evidence>
<dbReference type="EMBL" id="JAGFNK010000080">
    <property type="protein sequence ID" value="KAI9508741.1"/>
    <property type="molecule type" value="Genomic_DNA"/>
</dbReference>
<dbReference type="Proteomes" id="UP001207468">
    <property type="component" value="Unassembled WGS sequence"/>
</dbReference>
<keyword evidence="2" id="KW-1185">Reference proteome</keyword>
<sequence>MENVDGFLSSALVTMDKIHSHSCAPVSVAIVYVGDSVLKPPPATWIGCRPLGGEHLQVHQWIELSSMMRAAGIQSAQAGPCAAYIGLAGRQDVDESVGGSSAKHGSADIILRWVVREKRVLNPQDDVCAAKTRLVYHGHESKSKREQKKNTSGTQKVVVHVDDEGVGVLKNDDGGGMHGHGRGGKESKCLVFDLVLLTSSLYILGKLWDVENTMIDVEMGYYAQTAWTNAGSCCEARQGIYQVHQDELGCVTEDNTEEVHLVNVIIHVITLQRSIKLEGNARGEEGRNRLRHHRERKPKPGYRTCEFETTLRVLLEVCKTGTLRRRRRHDVSRRQVLAPNGDGNGVQGVWGSGGLDGQRAMKGGLRPGETVKAQSKAMEEDTVKENARQERKMSAKDGCER</sequence>
<reference evidence="1" key="1">
    <citation type="submission" date="2021-03" db="EMBL/GenBank/DDBJ databases">
        <title>Evolutionary priming and transition to the ectomycorrhizal habit in an iconic lineage of mushroom-forming fungi: is preadaptation a requirement?</title>
        <authorList>
            <consortium name="DOE Joint Genome Institute"/>
            <person name="Looney B.P."/>
            <person name="Miyauchi S."/>
            <person name="Morin E."/>
            <person name="Drula E."/>
            <person name="Courty P.E."/>
            <person name="Chicoki N."/>
            <person name="Fauchery L."/>
            <person name="Kohler A."/>
            <person name="Kuo A."/>
            <person name="LaButti K."/>
            <person name="Pangilinan J."/>
            <person name="Lipzen A."/>
            <person name="Riley R."/>
            <person name="Andreopoulos W."/>
            <person name="He G."/>
            <person name="Johnson J."/>
            <person name="Barry K.W."/>
            <person name="Grigoriev I.V."/>
            <person name="Nagy L."/>
            <person name="Hibbett D."/>
            <person name="Henrissat B."/>
            <person name="Matheny P.B."/>
            <person name="Labbe J."/>
            <person name="Martin A.F."/>
        </authorList>
    </citation>
    <scope>NUCLEOTIDE SEQUENCE</scope>
    <source>
        <strain evidence="1">BPL698</strain>
    </source>
</reference>
<proteinExistence type="predicted"/>
<name>A0ACC0UBX4_9AGAM</name>
<organism evidence="1 2">
    <name type="scientific">Russula earlei</name>
    <dbReference type="NCBI Taxonomy" id="71964"/>
    <lineage>
        <taxon>Eukaryota</taxon>
        <taxon>Fungi</taxon>
        <taxon>Dikarya</taxon>
        <taxon>Basidiomycota</taxon>
        <taxon>Agaricomycotina</taxon>
        <taxon>Agaricomycetes</taxon>
        <taxon>Russulales</taxon>
        <taxon>Russulaceae</taxon>
        <taxon>Russula</taxon>
    </lineage>
</organism>
<gene>
    <name evidence="1" type="ORF">F5148DRAFT_1148825</name>
</gene>
<evidence type="ECO:0000313" key="2">
    <source>
        <dbReference type="Proteomes" id="UP001207468"/>
    </source>
</evidence>
<protein>
    <submittedName>
        <fullName evidence="1">Uncharacterized protein</fullName>
    </submittedName>
</protein>